<name>A0A0L8G4G3_OCTBM</name>
<dbReference type="Pfam" id="PF02214">
    <property type="entry name" value="BTB_2"/>
    <property type="match status" value="1"/>
</dbReference>
<dbReference type="InterPro" id="IPR011333">
    <property type="entry name" value="SKP1/BTB/POZ_sf"/>
</dbReference>
<organism evidence="2">
    <name type="scientific">Octopus bimaculoides</name>
    <name type="common">California two-spotted octopus</name>
    <dbReference type="NCBI Taxonomy" id="37653"/>
    <lineage>
        <taxon>Eukaryota</taxon>
        <taxon>Metazoa</taxon>
        <taxon>Spiralia</taxon>
        <taxon>Lophotrochozoa</taxon>
        <taxon>Mollusca</taxon>
        <taxon>Cephalopoda</taxon>
        <taxon>Coleoidea</taxon>
        <taxon>Octopodiformes</taxon>
        <taxon>Octopoda</taxon>
        <taxon>Incirrata</taxon>
        <taxon>Octopodidae</taxon>
        <taxon>Octopus</taxon>
    </lineage>
</organism>
<dbReference type="EMBL" id="KQ424157">
    <property type="protein sequence ID" value="KOF71480.1"/>
    <property type="molecule type" value="Genomic_DNA"/>
</dbReference>
<feature type="domain" description="BTB" evidence="1">
    <location>
        <begin position="16"/>
        <end position="85"/>
    </location>
</feature>
<dbReference type="GO" id="GO:0051260">
    <property type="term" value="P:protein homooligomerization"/>
    <property type="evidence" value="ECO:0007669"/>
    <property type="project" value="InterPro"/>
</dbReference>
<dbReference type="STRING" id="37653.A0A0L8G4G3"/>
<dbReference type="AlphaFoldDB" id="A0A0L8G4G3"/>
<dbReference type="SMART" id="SM00225">
    <property type="entry name" value="BTB"/>
    <property type="match status" value="1"/>
</dbReference>
<dbReference type="Gene3D" id="3.30.710.10">
    <property type="entry name" value="Potassium Channel Kv1.1, Chain A"/>
    <property type="match status" value="1"/>
</dbReference>
<dbReference type="PANTHER" id="PTHR14499:SF144">
    <property type="entry name" value="POTASSIUM CHANNEL TETRAMERISATION-TYPE BTB DOMAIN-CONTAINING PROTEIN"/>
    <property type="match status" value="1"/>
</dbReference>
<reference evidence="2" key="1">
    <citation type="submission" date="2015-07" db="EMBL/GenBank/DDBJ databases">
        <title>MeaNS - Measles Nucleotide Surveillance Program.</title>
        <authorList>
            <person name="Tran T."/>
            <person name="Druce J."/>
        </authorList>
    </citation>
    <scope>NUCLEOTIDE SEQUENCE</scope>
    <source>
        <strain evidence="2">UCB-OBI-ISO-001</strain>
        <tissue evidence="2">Gonad</tissue>
    </source>
</reference>
<accession>A0A0L8G4G3</accession>
<dbReference type="InterPro" id="IPR003131">
    <property type="entry name" value="T1-type_BTB"/>
</dbReference>
<sequence length="289" mass="33025">MTTSCRRLNNGRKSSDPVNLNVGGVIYTTSYLTLVSYSESMLARMFEGDLPSAKDKDGNYFIDRDGKLFRYILNFLRTSKIHLPDSLVELQQLSDEVDFYQIPSLKEEIGLEITRRHEENMVKMLPTCCDSDGYFLDVLEHNGVQANFKNLQLIGHIDIIKVLPLSPDDYGVLQCLVETVKQTDYHPHKSTTGHIWYLGKGCFELQDIYYLTRVEIGELVRAHGARLVSSSASYTNSTETNNMQTILIMDKWHIPAYCIQKLRANCMTCKALPPGRTVGFLDWNQEHQQ</sequence>
<protein>
    <recommendedName>
        <fullName evidence="1">BTB domain-containing protein</fullName>
    </recommendedName>
</protein>
<dbReference type="KEGG" id="obi:106879449"/>
<gene>
    <name evidence="2" type="ORF">OCBIM_22001020mg</name>
</gene>
<evidence type="ECO:0000313" key="2">
    <source>
        <dbReference type="EMBL" id="KOF71480.1"/>
    </source>
</evidence>
<dbReference type="OrthoDB" id="2414723at2759"/>
<proteinExistence type="predicted"/>
<dbReference type="PANTHER" id="PTHR14499">
    <property type="entry name" value="POTASSIUM CHANNEL TETRAMERIZATION DOMAIN-CONTAINING"/>
    <property type="match status" value="1"/>
</dbReference>
<dbReference type="InterPro" id="IPR000210">
    <property type="entry name" value="BTB/POZ_dom"/>
</dbReference>
<dbReference type="PROSITE" id="PS50097">
    <property type="entry name" value="BTB"/>
    <property type="match status" value="1"/>
</dbReference>
<evidence type="ECO:0000259" key="1">
    <source>
        <dbReference type="PROSITE" id="PS50097"/>
    </source>
</evidence>
<dbReference type="SUPFAM" id="SSF54695">
    <property type="entry name" value="POZ domain"/>
    <property type="match status" value="1"/>
</dbReference>